<dbReference type="EMBL" id="CM023481">
    <property type="protein sequence ID" value="KAH6944397.1"/>
    <property type="molecule type" value="Genomic_DNA"/>
</dbReference>
<evidence type="ECO:0000313" key="2">
    <source>
        <dbReference type="Proteomes" id="UP000821845"/>
    </source>
</evidence>
<sequence length="322" mass="35648">MPWTSAGKSDERCAYKNLTSRDISVEQRTNLTATTEENGSSNTKPARALRPSFPRTRREYWVKFCRDLCLRDKTPGQLRFRVVCSLHFREAAFLRPGFLRRDAVPTIFPVIGTRSNNHDDACGDRGLNHVQPSKTEESGSPGHVSSYIQENALSVGCQMPDETAARKVSSLAEHPDNVLVDNAVPAQEARVNADPQAALPQAPTINSAPGVAAEVLSKSVAALVEAQLRMNNVSRFGRRWSSQNKSFALGLYFHSPKGYRRVTLQTAPLVGGDMMWDTLRMASEMARRVSLRPSQSPRSPAKIRTSRRAPGYRDMARSLGIP</sequence>
<dbReference type="Proteomes" id="UP000821845">
    <property type="component" value="Chromosome 1"/>
</dbReference>
<organism evidence="1 2">
    <name type="scientific">Hyalomma asiaticum</name>
    <name type="common">Tick</name>
    <dbReference type="NCBI Taxonomy" id="266040"/>
    <lineage>
        <taxon>Eukaryota</taxon>
        <taxon>Metazoa</taxon>
        <taxon>Ecdysozoa</taxon>
        <taxon>Arthropoda</taxon>
        <taxon>Chelicerata</taxon>
        <taxon>Arachnida</taxon>
        <taxon>Acari</taxon>
        <taxon>Parasitiformes</taxon>
        <taxon>Ixodida</taxon>
        <taxon>Ixodoidea</taxon>
        <taxon>Ixodidae</taxon>
        <taxon>Hyalomminae</taxon>
        <taxon>Hyalomma</taxon>
    </lineage>
</organism>
<accession>A0ACB7TDL5</accession>
<comment type="caution">
    <text evidence="1">The sequence shown here is derived from an EMBL/GenBank/DDBJ whole genome shotgun (WGS) entry which is preliminary data.</text>
</comment>
<name>A0ACB7TDL5_HYAAI</name>
<gene>
    <name evidence="1" type="ORF">HPB50_002909</name>
</gene>
<evidence type="ECO:0000313" key="1">
    <source>
        <dbReference type="EMBL" id="KAH6944397.1"/>
    </source>
</evidence>
<proteinExistence type="predicted"/>
<keyword evidence="2" id="KW-1185">Reference proteome</keyword>
<reference evidence="1" key="1">
    <citation type="submission" date="2020-05" db="EMBL/GenBank/DDBJ databases">
        <title>Large-scale comparative analyses of tick genomes elucidate their genetic diversity and vector capacities.</title>
        <authorList>
            <person name="Jia N."/>
            <person name="Wang J."/>
            <person name="Shi W."/>
            <person name="Du L."/>
            <person name="Sun Y."/>
            <person name="Zhan W."/>
            <person name="Jiang J."/>
            <person name="Wang Q."/>
            <person name="Zhang B."/>
            <person name="Ji P."/>
            <person name="Sakyi L.B."/>
            <person name="Cui X."/>
            <person name="Yuan T."/>
            <person name="Jiang B."/>
            <person name="Yang W."/>
            <person name="Lam T.T.-Y."/>
            <person name="Chang Q."/>
            <person name="Ding S."/>
            <person name="Wang X."/>
            <person name="Zhu J."/>
            <person name="Ruan X."/>
            <person name="Zhao L."/>
            <person name="Wei J."/>
            <person name="Que T."/>
            <person name="Du C."/>
            <person name="Cheng J."/>
            <person name="Dai P."/>
            <person name="Han X."/>
            <person name="Huang E."/>
            <person name="Gao Y."/>
            <person name="Liu J."/>
            <person name="Shao H."/>
            <person name="Ye R."/>
            <person name="Li L."/>
            <person name="Wei W."/>
            <person name="Wang X."/>
            <person name="Wang C."/>
            <person name="Yang T."/>
            <person name="Huo Q."/>
            <person name="Li W."/>
            <person name="Guo W."/>
            <person name="Chen H."/>
            <person name="Zhou L."/>
            <person name="Ni X."/>
            <person name="Tian J."/>
            <person name="Zhou Y."/>
            <person name="Sheng Y."/>
            <person name="Liu T."/>
            <person name="Pan Y."/>
            <person name="Xia L."/>
            <person name="Li J."/>
            <person name="Zhao F."/>
            <person name="Cao W."/>
        </authorList>
    </citation>
    <scope>NUCLEOTIDE SEQUENCE</scope>
    <source>
        <strain evidence="1">Hyas-2018</strain>
    </source>
</reference>
<protein>
    <submittedName>
        <fullName evidence="1">Uncharacterized protein</fullName>
    </submittedName>
</protein>